<feature type="transmembrane region" description="Helical" evidence="1">
    <location>
        <begin position="123"/>
        <end position="142"/>
    </location>
</feature>
<protein>
    <submittedName>
        <fullName evidence="2">CDP-alcohol phosphatidyltransferase family protein</fullName>
    </submittedName>
</protein>
<name>A0ABT7KJ61_9HYPH</name>
<feature type="transmembrane region" description="Helical" evidence="1">
    <location>
        <begin position="12"/>
        <end position="30"/>
    </location>
</feature>
<evidence type="ECO:0000313" key="2">
    <source>
        <dbReference type="EMBL" id="MDL2408592.1"/>
    </source>
</evidence>
<evidence type="ECO:0000313" key="3">
    <source>
        <dbReference type="Proteomes" id="UP001172630"/>
    </source>
</evidence>
<dbReference type="InterPro" id="IPR043130">
    <property type="entry name" value="CDP-OH_PTrfase_TM_dom"/>
</dbReference>
<dbReference type="RefSeq" id="WP_285882031.1">
    <property type="nucleotide sequence ID" value="NZ_JARFYN010000036.1"/>
</dbReference>
<dbReference type="Gene3D" id="1.20.120.1760">
    <property type="match status" value="1"/>
</dbReference>
<sequence length="207" mass="21685">MLGHLRDPANAITAIGIAISGTALATLITGRTEIALALGLCSVLADQVDGVVAGRTRGRDAETAKFGKCLDALGDLLYGATLPALVIVTTVQHSPFAVVVAALLLVAGALRLSYFSVFGLSDGAFYGVPLSYDVPLLSFFFLARPWIPAASFAPILIIFFAILAVLHMAPLRIPAPRGGAYIAITALCIVLSIALLAEAMWLHRTTR</sequence>
<feature type="transmembrane region" description="Helical" evidence="1">
    <location>
        <begin position="96"/>
        <end position="117"/>
    </location>
</feature>
<organism evidence="2 3">
    <name type="scientific">Rhizobium calliandrae</name>
    <dbReference type="NCBI Taxonomy" id="1312182"/>
    <lineage>
        <taxon>Bacteria</taxon>
        <taxon>Pseudomonadati</taxon>
        <taxon>Pseudomonadota</taxon>
        <taxon>Alphaproteobacteria</taxon>
        <taxon>Hyphomicrobiales</taxon>
        <taxon>Rhizobiaceae</taxon>
        <taxon>Rhizobium/Agrobacterium group</taxon>
        <taxon>Rhizobium</taxon>
    </lineage>
</organism>
<gene>
    <name evidence="2" type="ORF">PY650_23680</name>
</gene>
<accession>A0ABT7KJ61</accession>
<keyword evidence="1" id="KW-0472">Membrane</keyword>
<dbReference type="Proteomes" id="UP001172630">
    <property type="component" value="Unassembled WGS sequence"/>
</dbReference>
<keyword evidence="1" id="KW-1133">Transmembrane helix</keyword>
<feature type="transmembrane region" description="Helical" evidence="1">
    <location>
        <begin position="149"/>
        <end position="169"/>
    </location>
</feature>
<keyword evidence="1" id="KW-0812">Transmembrane</keyword>
<reference evidence="2" key="1">
    <citation type="submission" date="2023-06" db="EMBL/GenBank/DDBJ databases">
        <title>Phylogenetic Diversity of Rhizobium strains.</title>
        <authorList>
            <person name="Moura F.T."/>
            <person name="Helene L.C.F."/>
            <person name="Hungria M."/>
        </authorList>
    </citation>
    <scope>NUCLEOTIDE SEQUENCE</scope>
    <source>
        <strain evidence="2">CCGE524</strain>
    </source>
</reference>
<dbReference type="Pfam" id="PF01066">
    <property type="entry name" value="CDP-OH_P_transf"/>
    <property type="match status" value="1"/>
</dbReference>
<evidence type="ECO:0000256" key="1">
    <source>
        <dbReference type="SAM" id="Phobius"/>
    </source>
</evidence>
<dbReference type="EMBL" id="JARFYN010000036">
    <property type="protein sequence ID" value="MDL2408592.1"/>
    <property type="molecule type" value="Genomic_DNA"/>
</dbReference>
<comment type="caution">
    <text evidence="2">The sequence shown here is derived from an EMBL/GenBank/DDBJ whole genome shotgun (WGS) entry which is preliminary data.</text>
</comment>
<dbReference type="InterPro" id="IPR000462">
    <property type="entry name" value="CDP-OH_P_trans"/>
</dbReference>
<proteinExistence type="predicted"/>
<keyword evidence="3" id="KW-1185">Reference proteome</keyword>
<feature type="transmembrane region" description="Helical" evidence="1">
    <location>
        <begin position="181"/>
        <end position="202"/>
    </location>
</feature>